<name>A0A1I0E805_9PROT</name>
<dbReference type="Proteomes" id="UP000199345">
    <property type="component" value="Unassembled WGS sequence"/>
</dbReference>
<dbReference type="AlphaFoldDB" id="A0A1I0E805"/>
<proteinExistence type="predicted"/>
<reference evidence="2" key="1">
    <citation type="submission" date="2016-10" db="EMBL/GenBank/DDBJ databases">
        <authorList>
            <person name="Varghese N."/>
            <person name="Submissions S."/>
        </authorList>
    </citation>
    <scope>NUCLEOTIDE SEQUENCE [LARGE SCALE GENOMIC DNA]</scope>
    <source>
        <strain evidence="2">Nm71</strain>
    </source>
</reference>
<dbReference type="RefSeq" id="WP_090659940.1">
    <property type="nucleotide sequence ID" value="NZ_FOIA01000025.1"/>
</dbReference>
<evidence type="ECO:0000313" key="2">
    <source>
        <dbReference type="Proteomes" id="UP000199345"/>
    </source>
</evidence>
<organism evidence="1 2">
    <name type="scientific">Nitrosomonas marina</name>
    <dbReference type="NCBI Taxonomy" id="917"/>
    <lineage>
        <taxon>Bacteria</taxon>
        <taxon>Pseudomonadati</taxon>
        <taxon>Pseudomonadota</taxon>
        <taxon>Betaproteobacteria</taxon>
        <taxon>Nitrosomonadales</taxon>
        <taxon>Nitrosomonadaceae</taxon>
        <taxon>Nitrosomonas</taxon>
    </lineage>
</organism>
<gene>
    <name evidence="1" type="ORF">SAMN05216326_12547</name>
</gene>
<sequence>MGILIIVGLFGFGIYLWVKAGDLEIRELGIAAAVEGYRRNMRQYKIYQSNAKIHHKNAHCCEVKASDCFERAEDWKNDLKGLGVDVDKLETEIDGENK</sequence>
<evidence type="ECO:0000313" key="1">
    <source>
        <dbReference type="EMBL" id="SET41003.1"/>
    </source>
</evidence>
<keyword evidence="2" id="KW-1185">Reference proteome</keyword>
<accession>A0A1I0E805</accession>
<protein>
    <submittedName>
        <fullName evidence="1">Uncharacterized protein</fullName>
    </submittedName>
</protein>
<dbReference type="EMBL" id="FOIA01000025">
    <property type="protein sequence ID" value="SET41003.1"/>
    <property type="molecule type" value="Genomic_DNA"/>
</dbReference>